<sequence>MTAILQRDPAQIRSLILDSPLPMFVPIDEDEPANFAEALHIFLERVEQDPTGNPRYTNLRQRFERYFTDLDGKTFSSPYGAYRYHLQLGSQTATLYSR</sequence>
<proteinExistence type="predicted"/>
<dbReference type="EMBL" id="JACWZY010000022">
    <property type="protein sequence ID" value="MBD2703448.1"/>
    <property type="molecule type" value="Genomic_DNA"/>
</dbReference>
<accession>A0A926XYW2</accession>
<dbReference type="RefSeq" id="WP_190889297.1">
    <property type="nucleotide sequence ID" value="NZ_JACWZY010000022.1"/>
</dbReference>
<evidence type="ECO:0000313" key="1">
    <source>
        <dbReference type="EMBL" id="MBD2703448.1"/>
    </source>
</evidence>
<keyword evidence="2" id="KW-1185">Reference proteome</keyword>
<organism evidence="1 2">
    <name type="scientific">Spirosoma profusum</name>
    <dbReference type="NCBI Taxonomy" id="2771354"/>
    <lineage>
        <taxon>Bacteria</taxon>
        <taxon>Pseudomonadati</taxon>
        <taxon>Bacteroidota</taxon>
        <taxon>Cytophagia</taxon>
        <taxon>Cytophagales</taxon>
        <taxon>Cytophagaceae</taxon>
        <taxon>Spirosoma</taxon>
    </lineage>
</organism>
<evidence type="ECO:0000313" key="2">
    <source>
        <dbReference type="Proteomes" id="UP000598820"/>
    </source>
</evidence>
<reference evidence="1" key="1">
    <citation type="submission" date="2020-09" db="EMBL/GenBank/DDBJ databases">
        <authorList>
            <person name="Kim M.K."/>
        </authorList>
    </citation>
    <scope>NUCLEOTIDE SEQUENCE</scope>
    <source>
        <strain evidence="1">BT702</strain>
    </source>
</reference>
<dbReference type="AlphaFoldDB" id="A0A926XYW2"/>
<comment type="caution">
    <text evidence="1">The sequence shown here is derived from an EMBL/GenBank/DDBJ whole genome shotgun (WGS) entry which is preliminary data.</text>
</comment>
<gene>
    <name evidence="1" type="ORF">IC229_22580</name>
</gene>
<name>A0A926XYW2_9BACT</name>
<protein>
    <submittedName>
        <fullName evidence="1">Uncharacterized protein</fullName>
    </submittedName>
</protein>
<dbReference type="Proteomes" id="UP000598820">
    <property type="component" value="Unassembled WGS sequence"/>
</dbReference>